<feature type="transmembrane region" description="Helical" evidence="2">
    <location>
        <begin position="297"/>
        <end position="318"/>
    </location>
</feature>
<protein>
    <recommendedName>
        <fullName evidence="5">Gustatory receptor</fullName>
    </recommendedName>
</protein>
<comment type="caution">
    <text evidence="3">The sequence shown here is derived from an EMBL/GenBank/DDBJ whole genome shotgun (WGS) entry which is preliminary data.</text>
</comment>
<dbReference type="AlphaFoldDB" id="A0A3M6T842"/>
<evidence type="ECO:0000313" key="3">
    <source>
        <dbReference type="EMBL" id="RMX37503.1"/>
    </source>
</evidence>
<keyword evidence="4" id="KW-1185">Reference proteome</keyword>
<gene>
    <name evidence="3" type="ORF">pdam_00012815</name>
</gene>
<dbReference type="EMBL" id="RCHS01004107">
    <property type="protein sequence ID" value="RMX37503.1"/>
    <property type="molecule type" value="Genomic_DNA"/>
</dbReference>
<proteinExistence type="predicted"/>
<evidence type="ECO:0000313" key="4">
    <source>
        <dbReference type="Proteomes" id="UP000275408"/>
    </source>
</evidence>
<feature type="transmembrane region" description="Helical" evidence="2">
    <location>
        <begin position="256"/>
        <end position="277"/>
    </location>
</feature>
<feature type="transmembrane region" description="Helical" evidence="2">
    <location>
        <begin position="360"/>
        <end position="383"/>
    </location>
</feature>
<evidence type="ECO:0000256" key="2">
    <source>
        <dbReference type="SAM" id="Phobius"/>
    </source>
</evidence>
<feature type="transmembrane region" description="Helical" evidence="2">
    <location>
        <begin position="159"/>
        <end position="181"/>
    </location>
</feature>
<accession>A0A3M6T842</accession>
<feature type="transmembrane region" description="Helical" evidence="2">
    <location>
        <begin position="492"/>
        <end position="509"/>
    </location>
</feature>
<dbReference type="Proteomes" id="UP000275408">
    <property type="component" value="Unassembled WGS sequence"/>
</dbReference>
<keyword evidence="2" id="KW-0472">Membrane</keyword>
<keyword evidence="2" id="KW-0812">Transmembrane</keyword>
<name>A0A3M6T842_POCDA</name>
<keyword evidence="2" id="KW-1133">Transmembrane helix</keyword>
<keyword evidence="1" id="KW-0175">Coiled coil</keyword>
<organism evidence="3 4">
    <name type="scientific">Pocillopora damicornis</name>
    <name type="common">Cauliflower coral</name>
    <name type="synonym">Millepora damicornis</name>
    <dbReference type="NCBI Taxonomy" id="46731"/>
    <lineage>
        <taxon>Eukaryota</taxon>
        <taxon>Metazoa</taxon>
        <taxon>Cnidaria</taxon>
        <taxon>Anthozoa</taxon>
        <taxon>Hexacorallia</taxon>
        <taxon>Scleractinia</taxon>
        <taxon>Astrocoeniina</taxon>
        <taxon>Pocilloporidae</taxon>
        <taxon>Pocillopora</taxon>
    </lineage>
</organism>
<feature type="coiled-coil region" evidence="1">
    <location>
        <begin position="325"/>
        <end position="359"/>
    </location>
</feature>
<evidence type="ECO:0008006" key="5">
    <source>
        <dbReference type="Google" id="ProtNLM"/>
    </source>
</evidence>
<reference evidence="3 4" key="1">
    <citation type="journal article" date="2018" name="Sci. Rep.">
        <title>Comparative analysis of the Pocillopora damicornis genome highlights role of immune system in coral evolution.</title>
        <authorList>
            <person name="Cunning R."/>
            <person name="Bay R.A."/>
            <person name="Gillette P."/>
            <person name="Baker A.C."/>
            <person name="Traylor-Knowles N."/>
        </authorList>
    </citation>
    <scope>NUCLEOTIDE SEQUENCE [LARGE SCALE GENOMIC DNA]</scope>
    <source>
        <strain evidence="3">RSMAS</strain>
        <tissue evidence="3">Whole animal</tissue>
    </source>
</reference>
<feature type="transmembrane region" description="Helical" evidence="2">
    <location>
        <begin position="403"/>
        <end position="424"/>
    </location>
</feature>
<sequence length="513" mass="58303">MACSASRGVSDITCYVSYGDHLYPLRLPANTQLIDLGTMLQDTNVLENVRDTNTKTSGSRIMIFITGPRTEGRETISKNKRILDYGEPLNERSTSGNKTQTVEKHGTIEDLCSLGTDYSDDDQFELSLHGCFLYTYMCFTFQWIEPNETGRRSRKIPAVFYKIMQAGVVLSLWAVMGFEIYNLMNGLPALLANTNTIAASVAVMHRLLWTLRYVILHNVGLCFFHAHRGHISDILNNSNGISENQWQKSQQLIQDLMAVTAFFLLLLPLVQKLIPIFVEQANGIPRNWDMNVEIVEFFVLLYSRVMAMPIFFFLILVVQIHILELENFSTQIQQTNRNITELLKKYKALTKRIQNSSQAFQVYIIALVLLLVLWGTISVYSSVEMFRHVPSSNSFLFGINLSESLGTFVVFVCETILLFSLPFYKLGQVSSKLNRLIFIVATLDCDEQCLRGFTFSSEEKLTLFASLLEKHQKYGNVGFRVAGLQMTQLKSLWFTLLGPVIAFVGNFLLEEPL</sequence>
<evidence type="ECO:0000256" key="1">
    <source>
        <dbReference type="SAM" id="Coils"/>
    </source>
</evidence>
<feature type="transmembrane region" description="Helical" evidence="2">
    <location>
        <begin position="187"/>
        <end position="208"/>
    </location>
</feature>
<dbReference type="OrthoDB" id="5967446at2759"/>